<evidence type="ECO:0000256" key="7">
    <source>
        <dbReference type="RuleBase" id="RU003792"/>
    </source>
</evidence>
<dbReference type="Gene3D" id="3.30.70.660">
    <property type="entry name" value="Pseudouridine synthase I, catalytic domain, C-terminal subdomain"/>
    <property type="match status" value="1"/>
</dbReference>
<sequence>MTRIALGIEYDGSGYHGWQIQRDLPSVQATLENAIGRFLGARERVEVVVAGRTDTGVHARGQVVHLDVMAERSPASWVRGLNALLPADVAVRWMAPVAEGFHARFDAMRRDYRYLIWNQPQRAPLLRNRAAWCFRPLDADAMHAAARPLVGEHDFSCFRSSECQAKSPVKTLYEIEVKRRGPIVELHIAANAFLHHMVRNVVGSLVYVGTGRMPGDWIAELLAGRDRRLAAPTYAAQGLYFESVDYPPEAGLAGIMAADRASRAPLA</sequence>
<evidence type="ECO:0000256" key="2">
    <source>
        <dbReference type="ARBA" id="ARBA00022694"/>
    </source>
</evidence>
<dbReference type="NCBIfam" id="TIGR00071">
    <property type="entry name" value="hisT_truA"/>
    <property type="match status" value="1"/>
</dbReference>
<evidence type="ECO:0000256" key="6">
    <source>
        <dbReference type="PIRSR" id="PIRSR001430-2"/>
    </source>
</evidence>
<evidence type="ECO:0000256" key="5">
    <source>
        <dbReference type="PIRSR" id="PIRSR001430-1"/>
    </source>
</evidence>
<reference evidence="10" key="1">
    <citation type="journal article" date="2006" name="RNA Biol.">
        <title>Crystal structure of tRNA pseudouridine synthase TruA from Thermus thermophilus HB8.</title>
        <authorList>
            <person name="Dong X."/>
            <person name="Bessho Y."/>
            <person name="Shibata R."/>
            <person name="Nishimoto M."/>
            <person name="Shirouzu M."/>
            <person name="Kuramitsu S."/>
            <person name="Yokoyama S."/>
        </authorList>
    </citation>
    <scope>NUCLEOTIDE SEQUENCE</scope>
</reference>
<feature type="domain" description="Pseudouridine synthase I TruA alpha/beta" evidence="8">
    <location>
        <begin position="9"/>
        <end position="106"/>
    </location>
</feature>
<comment type="function">
    <text evidence="4">Formation of pseudouridine at positions 38, 39 and 40 in the anticodon stem and loop of transfer RNAs.</text>
</comment>
<feature type="binding site" evidence="4 6">
    <location>
        <position position="112"/>
    </location>
    <ligand>
        <name>substrate</name>
    </ligand>
</feature>
<reference evidence="10" key="3">
    <citation type="submission" date="2025-08" db="UniProtKB">
        <authorList>
            <consortium name="RefSeq"/>
        </authorList>
    </citation>
    <scope>IDENTIFICATION</scope>
</reference>
<comment type="subunit">
    <text evidence="4">Homodimer.</text>
</comment>
<dbReference type="CDD" id="cd02570">
    <property type="entry name" value="PseudoU_synth_EcTruA"/>
    <property type="match status" value="1"/>
</dbReference>
<comment type="caution">
    <text evidence="4">Lacks conserved residue(s) required for the propagation of feature annotation.</text>
</comment>
<evidence type="ECO:0000313" key="9">
    <source>
        <dbReference type="Proteomes" id="UP000675920"/>
    </source>
</evidence>
<keyword evidence="9" id="KW-1185">Reference proteome</keyword>
<dbReference type="SUPFAM" id="SSF55120">
    <property type="entry name" value="Pseudouridine synthase"/>
    <property type="match status" value="1"/>
</dbReference>
<dbReference type="EC" id="5.4.99.12" evidence="4"/>
<feature type="domain" description="Pseudouridine synthase I TruA alpha/beta" evidence="8">
    <location>
        <begin position="145"/>
        <end position="247"/>
    </location>
</feature>
<protein>
    <recommendedName>
        <fullName evidence="4">tRNA pseudouridine synthase A</fullName>
        <ecNumber evidence="4">5.4.99.12</ecNumber>
    </recommendedName>
    <alternativeName>
        <fullName evidence="4">tRNA pseudouridine(38-40) synthase</fullName>
    </alternativeName>
    <alternativeName>
        <fullName evidence="4">tRNA pseudouridylate synthase I</fullName>
    </alternativeName>
    <alternativeName>
        <fullName evidence="4">tRNA-uridine isomerase I</fullName>
    </alternativeName>
</protein>
<accession>A0A8B6XA52</accession>
<organism evidence="9 10">
    <name type="scientific">Derxia gummosa DSM 723</name>
    <dbReference type="NCBI Taxonomy" id="1121388"/>
    <lineage>
        <taxon>Bacteria</taxon>
        <taxon>Pseudomonadati</taxon>
        <taxon>Pseudomonadota</taxon>
        <taxon>Betaproteobacteria</taxon>
        <taxon>Burkholderiales</taxon>
        <taxon>Alcaligenaceae</taxon>
        <taxon>Derxia</taxon>
    </lineage>
</organism>
<dbReference type="Pfam" id="PF01416">
    <property type="entry name" value="PseudoU_synth_1"/>
    <property type="match status" value="2"/>
</dbReference>
<dbReference type="RefSeq" id="WP_051378996.1">
    <property type="nucleotide sequence ID" value="NZ_KI519499.1"/>
</dbReference>
<proteinExistence type="inferred from homology"/>
<dbReference type="PANTHER" id="PTHR11142">
    <property type="entry name" value="PSEUDOURIDYLATE SYNTHASE"/>
    <property type="match status" value="1"/>
</dbReference>
<dbReference type="AlphaFoldDB" id="A0A8B6XA52"/>
<feature type="active site" description="Nucleophile" evidence="4 5">
    <location>
        <position position="54"/>
    </location>
</feature>
<dbReference type="InterPro" id="IPR001406">
    <property type="entry name" value="PsdUridine_synth_TruA"/>
</dbReference>
<dbReference type="OrthoDB" id="9811823at2"/>
<evidence type="ECO:0000256" key="1">
    <source>
        <dbReference type="ARBA" id="ARBA00009375"/>
    </source>
</evidence>
<dbReference type="GO" id="GO:0003723">
    <property type="term" value="F:RNA binding"/>
    <property type="evidence" value="ECO:0007669"/>
    <property type="project" value="InterPro"/>
</dbReference>
<dbReference type="InterPro" id="IPR020103">
    <property type="entry name" value="PsdUridine_synth_cat_dom_sf"/>
</dbReference>
<dbReference type="InterPro" id="IPR020095">
    <property type="entry name" value="PsdUridine_synth_TruA_C"/>
</dbReference>
<evidence type="ECO:0000313" key="10">
    <source>
        <dbReference type="RefSeq" id="WP_051378996.1"/>
    </source>
</evidence>
<name>A0A8B6XA52_9BURK</name>
<dbReference type="Gene3D" id="3.30.70.580">
    <property type="entry name" value="Pseudouridine synthase I, catalytic domain, N-terminal subdomain"/>
    <property type="match status" value="1"/>
</dbReference>
<dbReference type="PANTHER" id="PTHR11142:SF0">
    <property type="entry name" value="TRNA PSEUDOURIDINE SYNTHASE-LIKE 1"/>
    <property type="match status" value="1"/>
</dbReference>
<evidence type="ECO:0000256" key="4">
    <source>
        <dbReference type="HAMAP-Rule" id="MF_00171"/>
    </source>
</evidence>
<reference evidence="10" key="2">
    <citation type="journal article" date="2007" name="Mol. Cell">
        <title>How U38, 39, and 40 of many tRNAs become the targets for pseudouridylation by TruA.</title>
        <authorList>
            <person name="Hur S."/>
            <person name="Stroud R.M."/>
        </authorList>
    </citation>
    <scope>NUCLEOTIDE SEQUENCE</scope>
</reference>
<dbReference type="HAMAP" id="MF_00171">
    <property type="entry name" value="TruA"/>
    <property type="match status" value="1"/>
</dbReference>
<evidence type="ECO:0000256" key="3">
    <source>
        <dbReference type="ARBA" id="ARBA00023235"/>
    </source>
</evidence>
<gene>
    <name evidence="4 10" type="primary">truA</name>
</gene>
<comment type="similarity">
    <text evidence="1 4 7">Belongs to the tRNA pseudouridine synthase TruA family.</text>
</comment>
<dbReference type="Proteomes" id="UP000675920">
    <property type="component" value="Unplaced"/>
</dbReference>
<dbReference type="InterPro" id="IPR020094">
    <property type="entry name" value="TruA/RsuA/RluB/E/F_N"/>
</dbReference>
<dbReference type="GO" id="GO:0160147">
    <property type="term" value="F:tRNA pseudouridine(38-40) synthase activity"/>
    <property type="evidence" value="ECO:0007669"/>
    <property type="project" value="UniProtKB-EC"/>
</dbReference>
<keyword evidence="2 4" id="KW-0819">tRNA processing</keyword>
<dbReference type="PIRSF" id="PIRSF001430">
    <property type="entry name" value="tRNA_psdUrid_synth"/>
    <property type="match status" value="1"/>
</dbReference>
<dbReference type="InterPro" id="IPR020097">
    <property type="entry name" value="PsdUridine_synth_TruA_a/b_dom"/>
</dbReference>
<dbReference type="FunFam" id="3.30.70.580:FF:000001">
    <property type="entry name" value="tRNA pseudouridine synthase A"/>
    <property type="match status" value="1"/>
</dbReference>
<dbReference type="GO" id="GO:0031119">
    <property type="term" value="P:tRNA pseudouridine synthesis"/>
    <property type="evidence" value="ECO:0007669"/>
    <property type="project" value="UniProtKB-UniRule"/>
</dbReference>
<evidence type="ECO:0000259" key="8">
    <source>
        <dbReference type="Pfam" id="PF01416"/>
    </source>
</evidence>
<comment type="catalytic activity">
    <reaction evidence="4 7">
        <text>uridine(38/39/40) in tRNA = pseudouridine(38/39/40) in tRNA</text>
        <dbReference type="Rhea" id="RHEA:22376"/>
        <dbReference type="Rhea" id="RHEA-COMP:10085"/>
        <dbReference type="Rhea" id="RHEA-COMP:10087"/>
        <dbReference type="ChEBI" id="CHEBI:65314"/>
        <dbReference type="ChEBI" id="CHEBI:65315"/>
        <dbReference type="EC" id="5.4.99.12"/>
    </reaction>
</comment>
<keyword evidence="3 4" id="KW-0413">Isomerase</keyword>